<organism evidence="3 4">
    <name type="scientific">Acaryochloris thomasi RCC1774</name>
    <dbReference type="NCBI Taxonomy" id="1764569"/>
    <lineage>
        <taxon>Bacteria</taxon>
        <taxon>Bacillati</taxon>
        <taxon>Cyanobacteriota</taxon>
        <taxon>Cyanophyceae</taxon>
        <taxon>Acaryochloridales</taxon>
        <taxon>Acaryochloridaceae</taxon>
        <taxon>Acaryochloris</taxon>
        <taxon>Acaryochloris thomasi</taxon>
    </lineage>
</organism>
<dbReference type="PROSITE" id="PS50206">
    <property type="entry name" value="RHODANESE_3"/>
    <property type="match status" value="1"/>
</dbReference>
<proteinExistence type="predicted"/>
<evidence type="ECO:0000313" key="4">
    <source>
        <dbReference type="Proteomes" id="UP000248857"/>
    </source>
</evidence>
<dbReference type="EMBL" id="PQWO01000015">
    <property type="protein sequence ID" value="PZD71681.1"/>
    <property type="molecule type" value="Genomic_DNA"/>
</dbReference>
<protein>
    <submittedName>
        <fullName evidence="3">Thiosulfate sulfurtransferase GlpE</fullName>
        <ecNumber evidence="3">2.8.1.1</ecNumber>
    </submittedName>
</protein>
<dbReference type="SMART" id="SM00450">
    <property type="entry name" value="RHOD"/>
    <property type="match status" value="1"/>
</dbReference>
<keyword evidence="1" id="KW-0732">Signal</keyword>
<dbReference type="AlphaFoldDB" id="A0A2W1JRC4"/>
<dbReference type="Gene3D" id="3.40.250.10">
    <property type="entry name" value="Rhodanese-like domain"/>
    <property type="match status" value="1"/>
</dbReference>
<dbReference type="CDD" id="cd00158">
    <property type="entry name" value="RHOD"/>
    <property type="match status" value="1"/>
</dbReference>
<dbReference type="InterPro" id="IPR001763">
    <property type="entry name" value="Rhodanese-like_dom"/>
</dbReference>
<feature type="signal peptide" evidence="1">
    <location>
        <begin position="1"/>
        <end position="30"/>
    </location>
</feature>
<dbReference type="InterPro" id="IPR050229">
    <property type="entry name" value="GlpE_sulfurtransferase"/>
</dbReference>
<comment type="caution">
    <text evidence="3">The sequence shown here is derived from an EMBL/GenBank/DDBJ whole genome shotgun (WGS) entry which is preliminary data.</text>
</comment>
<dbReference type="GO" id="GO:0004792">
    <property type="term" value="F:thiosulfate-cyanide sulfurtransferase activity"/>
    <property type="evidence" value="ECO:0007669"/>
    <property type="project" value="UniProtKB-EC"/>
</dbReference>
<dbReference type="PANTHER" id="PTHR43031:SF1">
    <property type="entry name" value="PYRIDINE NUCLEOTIDE-DISULPHIDE OXIDOREDUCTASE"/>
    <property type="match status" value="1"/>
</dbReference>
<dbReference type="Proteomes" id="UP000248857">
    <property type="component" value="Unassembled WGS sequence"/>
</dbReference>
<keyword evidence="3" id="KW-0808">Transferase</keyword>
<sequence length="173" mass="19418">MTLLMAEIMKLFRRLGAALAFIFMTACASAQLNWQSLKAQIRNQFPSVEHITTTDFKENYSGSALVVDVRNADEFAVSHIPDAVHFQDADQLAAWIKRQPTQPVVVYCSVGYRSAQMAKSLQKLGLQQVVNLEGSIFEWANQGEPVVAPTGPTQKVHPFNEKWGQLLEEKYHP</sequence>
<reference evidence="3 4" key="1">
    <citation type="journal article" date="2018" name="Sci. Rep.">
        <title>A novel species of the marine cyanobacterium Acaryochloris with a unique pigment content and lifestyle.</title>
        <authorList>
            <person name="Partensky F."/>
            <person name="Six C."/>
            <person name="Ratin M."/>
            <person name="Garczarek L."/>
            <person name="Vaulot D."/>
            <person name="Probert I."/>
            <person name="Calteau A."/>
            <person name="Gourvil P."/>
            <person name="Marie D."/>
            <person name="Grebert T."/>
            <person name="Bouchier C."/>
            <person name="Le Panse S."/>
            <person name="Gachenot M."/>
            <person name="Rodriguez F."/>
            <person name="Garrido J.L."/>
        </authorList>
    </citation>
    <scope>NUCLEOTIDE SEQUENCE [LARGE SCALE GENOMIC DNA]</scope>
    <source>
        <strain evidence="3 4">RCC1774</strain>
    </source>
</reference>
<evidence type="ECO:0000313" key="3">
    <source>
        <dbReference type="EMBL" id="PZD71681.1"/>
    </source>
</evidence>
<evidence type="ECO:0000256" key="1">
    <source>
        <dbReference type="SAM" id="SignalP"/>
    </source>
</evidence>
<keyword evidence="4" id="KW-1185">Reference proteome</keyword>
<dbReference type="PANTHER" id="PTHR43031">
    <property type="entry name" value="FAD-DEPENDENT OXIDOREDUCTASE"/>
    <property type="match status" value="1"/>
</dbReference>
<accession>A0A2W1JRC4</accession>
<dbReference type="SUPFAM" id="SSF52821">
    <property type="entry name" value="Rhodanese/Cell cycle control phosphatase"/>
    <property type="match status" value="1"/>
</dbReference>
<feature type="domain" description="Rhodanese" evidence="2">
    <location>
        <begin position="60"/>
        <end position="148"/>
    </location>
</feature>
<dbReference type="Pfam" id="PF00581">
    <property type="entry name" value="Rhodanese"/>
    <property type="match status" value="1"/>
</dbReference>
<gene>
    <name evidence="3" type="primary">glpE_3</name>
    <name evidence="3" type="ORF">C1752_05070</name>
</gene>
<dbReference type="InterPro" id="IPR036873">
    <property type="entry name" value="Rhodanese-like_dom_sf"/>
</dbReference>
<evidence type="ECO:0000259" key="2">
    <source>
        <dbReference type="PROSITE" id="PS50206"/>
    </source>
</evidence>
<feature type="chain" id="PRO_5016007586" evidence="1">
    <location>
        <begin position="31"/>
        <end position="173"/>
    </location>
</feature>
<name>A0A2W1JRC4_9CYAN</name>
<dbReference type="EC" id="2.8.1.1" evidence="3"/>